<dbReference type="Proteomes" id="UP000254835">
    <property type="component" value="Unassembled WGS sequence"/>
</dbReference>
<protein>
    <submittedName>
        <fullName evidence="3">Cyclopropane-fatty-acyl-phospholipid synthase</fullName>
        <ecNumber evidence="3">2.1.1.79</ecNumber>
    </submittedName>
</protein>
<name>A0A380PXP9_YERFR</name>
<dbReference type="CDD" id="cd02440">
    <property type="entry name" value="AdoMet_MTases"/>
    <property type="match status" value="1"/>
</dbReference>
<dbReference type="GO" id="GO:0032259">
    <property type="term" value="P:methylation"/>
    <property type="evidence" value="ECO:0007669"/>
    <property type="project" value="UniProtKB-KW"/>
</dbReference>
<dbReference type="RefSeq" id="WP_004711420.1">
    <property type="nucleotide sequence ID" value="NZ_CABHXP010000351.1"/>
</dbReference>
<dbReference type="GO" id="GO:0008825">
    <property type="term" value="F:cyclopropane-fatty-acyl-phospholipid synthase activity"/>
    <property type="evidence" value="ECO:0007669"/>
    <property type="project" value="UniProtKB-EC"/>
</dbReference>
<dbReference type="InterPro" id="IPR041698">
    <property type="entry name" value="Methyltransf_25"/>
</dbReference>
<evidence type="ECO:0000256" key="1">
    <source>
        <dbReference type="ARBA" id="ARBA00022691"/>
    </source>
</evidence>
<evidence type="ECO:0000313" key="3">
    <source>
        <dbReference type="EMBL" id="SUP78263.1"/>
    </source>
</evidence>
<accession>A0A380PXP9</accession>
<dbReference type="PANTHER" id="PTHR44068:SF11">
    <property type="entry name" value="GERANYL DIPHOSPHATE 2-C-METHYLTRANSFERASE"/>
    <property type="match status" value="1"/>
</dbReference>
<organism evidence="3 4">
    <name type="scientific">Yersinia frederiksenii</name>
    <dbReference type="NCBI Taxonomy" id="29484"/>
    <lineage>
        <taxon>Bacteria</taxon>
        <taxon>Pseudomonadati</taxon>
        <taxon>Pseudomonadota</taxon>
        <taxon>Gammaproteobacteria</taxon>
        <taxon>Enterobacterales</taxon>
        <taxon>Yersiniaceae</taxon>
        <taxon>Yersinia</taxon>
    </lineage>
</organism>
<dbReference type="SUPFAM" id="SSF53335">
    <property type="entry name" value="S-adenosyl-L-methionine-dependent methyltransferases"/>
    <property type="match status" value="1"/>
</dbReference>
<sequence length="246" mass="27826">MDAIFSRDLFSRDLFSREYVHANMMGPNALLLAEEVCASLALKPGMRVLDLGCGTGLTSMYLASQFGVEVVAMDLWIAAADNAQRFEEKGMSQQITPLNMDVADLPHQKPFPENSFDALLNIDSYHYFGASSSFFDSHLAPVIKPGGRVAIVVPGLKTPFNQGVPPELAPFWQPEINFFTVDWWRQLWQQSAFLQIDMCTESECCEQAWLEWLACDNPYAIRDRDMMKAENGRWFNFTKMTGSINK</sequence>
<dbReference type="AlphaFoldDB" id="A0A380PXP9"/>
<dbReference type="PANTHER" id="PTHR44068">
    <property type="entry name" value="ZGC:194242"/>
    <property type="match status" value="1"/>
</dbReference>
<dbReference type="GeneID" id="57904604"/>
<evidence type="ECO:0000259" key="2">
    <source>
        <dbReference type="Pfam" id="PF13649"/>
    </source>
</evidence>
<feature type="domain" description="Methyltransferase" evidence="2">
    <location>
        <begin position="48"/>
        <end position="147"/>
    </location>
</feature>
<evidence type="ECO:0000313" key="4">
    <source>
        <dbReference type="Proteomes" id="UP000254835"/>
    </source>
</evidence>
<dbReference type="EMBL" id="UHJA01000001">
    <property type="protein sequence ID" value="SUP78263.1"/>
    <property type="molecule type" value="Genomic_DNA"/>
</dbReference>
<dbReference type="Gene3D" id="3.40.50.150">
    <property type="entry name" value="Vaccinia Virus protein VP39"/>
    <property type="match status" value="1"/>
</dbReference>
<keyword evidence="3" id="KW-0489">Methyltransferase</keyword>
<dbReference type="EC" id="2.1.1.79" evidence="3"/>
<dbReference type="Pfam" id="PF13649">
    <property type="entry name" value="Methyltransf_25"/>
    <property type="match status" value="1"/>
</dbReference>
<dbReference type="InterPro" id="IPR050447">
    <property type="entry name" value="Erg6_SMT_methyltransf"/>
</dbReference>
<gene>
    <name evidence="3" type="primary">cdfA_4</name>
    <name evidence="3" type="ORF">NCTC11470_03377</name>
</gene>
<reference evidence="3 4" key="1">
    <citation type="submission" date="2018-06" db="EMBL/GenBank/DDBJ databases">
        <authorList>
            <consortium name="Pathogen Informatics"/>
            <person name="Doyle S."/>
        </authorList>
    </citation>
    <scope>NUCLEOTIDE SEQUENCE [LARGE SCALE GENOMIC DNA]</scope>
    <source>
        <strain evidence="3 4">NCTC11470</strain>
    </source>
</reference>
<proteinExistence type="predicted"/>
<keyword evidence="3" id="KW-0808">Transferase</keyword>
<dbReference type="InterPro" id="IPR029063">
    <property type="entry name" value="SAM-dependent_MTases_sf"/>
</dbReference>
<keyword evidence="1" id="KW-0949">S-adenosyl-L-methionine</keyword>
<dbReference type="OrthoDB" id="9791837at2"/>